<dbReference type="InterPro" id="IPR033466">
    <property type="entry name" value="Cornichon_conserved"/>
</dbReference>
<dbReference type="AlphaFoldDB" id="A0A1E4TJ27"/>
<protein>
    <recommendedName>
        <fullName evidence="9">Cornichon</fullName>
    </recommendedName>
</protein>
<comment type="similarity">
    <text evidence="2">Belongs to the cornichon family.</text>
</comment>
<name>A0A1E4TJ27_9ASCO</name>
<evidence type="ECO:0000256" key="5">
    <source>
        <dbReference type="ARBA" id="ARBA00023136"/>
    </source>
</evidence>
<evidence type="ECO:0000256" key="6">
    <source>
        <dbReference type="SAM" id="Phobius"/>
    </source>
</evidence>
<evidence type="ECO:0000256" key="1">
    <source>
        <dbReference type="ARBA" id="ARBA00004141"/>
    </source>
</evidence>
<dbReference type="PANTHER" id="PTHR12290">
    <property type="entry name" value="CORNICHON-RELATED"/>
    <property type="match status" value="1"/>
</dbReference>
<evidence type="ECO:0008006" key="9">
    <source>
        <dbReference type="Google" id="ProtNLM"/>
    </source>
</evidence>
<sequence>MTRLYVFALVLNTASLFIQVFFTVMYSDLETDFINPIDLCNRLNPYMVPTAVVNYILTAVFLFTGNWLSVIFMLPVILWDANKMYKNNHILDATEIFRTLNRHKNESFAKLGYHLVMFFYFLYRMIMALIDSE</sequence>
<evidence type="ECO:0000256" key="4">
    <source>
        <dbReference type="ARBA" id="ARBA00022989"/>
    </source>
</evidence>
<feature type="transmembrane region" description="Helical" evidence="6">
    <location>
        <begin position="52"/>
        <end position="79"/>
    </location>
</feature>
<dbReference type="Pfam" id="PF03311">
    <property type="entry name" value="Cornichon"/>
    <property type="match status" value="1"/>
</dbReference>
<accession>A0A1E4TJ27</accession>
<dbReference type="PROSITE" id="PS01340">
    <property type="entry name" value="CORNICHON"/>
    <property type="match status" value="1"/>
</dbReference>
<evidence type="ECO:0000256" key="3">
    <source>
        <dbReference type="ARBA" id="ARBA00022692"/>
    </source>
</evidence>
<evidence type="ECO:0000313" key="7">
    <source>
        <dbReference type="EMBL" id="ODV91746.1"/>
    </source>
</evidence>
<dbReference type="GO" id="GO:0016192">
    <property type="term" value="P:vesicle-mediated transport"/>
    <property type="evidence" value="ECO:0007669"/>
    <property type="project" value="InterPro"/>
</dbReference>
<dbReference type="InterPro" id="IPR003377">
    <property type="entry name" value="Cornichon"/>
</dbReference>
<keyword evidence="4 6" id="KW-1133">Transmembrane helix</keyword>
<keyword evidence="5 6" id="KW-0472">Membrane</keyword>
<dbReference type="OrthoDB" id="434393at2759"/>
<organism evidence="7 8">
    <name type="scientific">Tortispora caseinolytica NRRL Y-17796</name>
    <dbReference type="NCBI Taxonomy" id="767744"/>
    <lineage>
        <taxon>Eukaryota</taxon>
        <taxon>Fungi</taxon>
        <taxon>Dikarya</taxon>
        <taxon>Ascomycota</taxon>
        <taxon>Saccharomycotina</taxon>
        <taxon>Trigonopsidomycetes</taxon>
        <taxon>Trigonopsidales</taxon>
        <taxon>Trigonopsidaceae</taxon>
        <taxon>Tortispora</taxon>
    </lineage>
</organism>
<keyword evidence="3 6" id="KW-0812">Transmembrane</keyword>
<dbReference type="SMART" id="SM01398">
    <property type="entry name" value="Cornichon"/>
    <property type="match status" value="1"/>
</dbReference>
<dbReference type="GO" id="GO:0016020">
    <property type="term" value="C:membrane"/>
    <property type="evidence" value="ECO:0007669"/>
    <property type="project" value="UniProtKB-SubCell"/>
</dbReference>
<feature type="transmembrane region" description="Helical" evidence="6">
    <location>
        <begin position="5"/>
        <end position="26"/>
    </location>
</feature>
<keyword evidence="8" id="KW-1185">Reference proteome</keyword>
<reference evidence="8" key="1">
    <citation type="submission" date="2016-02" db="EMBL/GenBank/DDBJ databases">
        <title>Comparative genomics of biotechnologically important yeasts.</title>
        <authorList>
            <consortium name="DOE Joint Genome Institute"/>
            <person name="Riley R."/>
            <person name="Haridas S."/>
            <person name="Wolfe K.H."/>
            <person name="Lopes M.R."/>
            <person name="Hittinger C.T."/>
            <person name="Goker M."/>
            <person name="Salamov A."/>
            <person name="Wisecaver J."/>
            <person name="Long T.M."/>
            <person name="Aerts A.L."/>
            <person name="Barry K."/>
            <person name="Choi C."/>
            <person name="Clum A."/>
            <person name="Coughlan A.Y."/>
            <person name="Deshpande S."/>
            <person name="Douglass A.P."/>
            <person name="Hanson S.J."/>
            <person name="Klenk H.-P."/>
            <person name="Labutti K."/>
            <person name="Lapidus A."/>
            <person name="Lindquist E."/>
            <person name="Lipzen A."/>
            <person name="Meier-Kolthoff J.P."/>
            <person name="Ohm R.A."/>
            <person name="Otillar R.P."/>
            <person name="Pangilinan J."/>
            <person name="Peng Y."/>
            <person name="Rokas A."/>
            <person name="Rosa C.A."/>
            <person name="Scheuner C."/>
            <person name="Sibirny A.A."/>
            <person name="Slot J.C."/>
            <person name="Stielow J.B."/>
            <person name="Sun H."/>
            <person name="Kurtzman C.P."/>
            <person name="Blackwell M."/>
            <person name="Jeffries T.W."/>
            <person name="Grigoriev I.V."/>
        </authorList>
    </citation>
    <scope>NUCLEOTIDE SEQUENCE [LARGE SCALE GENOMIC DNA]</scope>
    <source>
        <strain evidence="8">NRRL Y-17796</strain>
    </source>
</reference>
<gene>
    <name evidence="7" type="ORF">CANCADRAFT_329</name>
</gene>
<feature type="transmembrane region" description="Helical" evidence="6">
    <location>
        <begin position="111"/>
        <end position="130"/>
    </location>
</feature>
<proteinExistence type="inferred from homology"/>
<dbReference type="EMBL" id="KV453841">
    <property type="protein sequence ID" value="ODV91746.1"/>
    <property type="molecule type" value="Genomic_DNA"/>
</dbReference>
<evidence type="ECO:0000313" key="8">
    <source>
        <dbReference type="Proteomes" id="UP000095023"/>
    </source>
</evidence>
<comment type="subcellular location">
    <subcellularLocation>
        <location evidence="1">Membrane</location>
        <topology evidence="1">Multi-pass membrane protein</topology>
    </subcellularLocation>
</comment>
<dbReference type="Proteomes" id="UP000095023">
    <property type="component" value="Unassembled WGS sequence"/>
</dbReference>
<evidence type="ECO:0000256" key="2">
    <source>
        <dbReference type="ARBA" id="ARBA00010095"/>
    </source>
</evidence>